<dbReference type="AlphaFoldDB" id="A0AAE0J323"/>
<keyword evidence="4" id="KW-1185">Reference proteome</keyword>
<gene>
    <name evidence="3" type="ORF">B0T19DRAFT_452789</name>
</gene>
<evidence type="ECO:0000313" key="3">
    <source>
        <dbReference type="EMBL" id="KAK3335607.1"/>
    </source>
</evidence>
<comment type="caution">
    <text evidence="3">The sequence shown here is derived from an EMBL/GenBank/DDBJ whole genome shotgun (WGS) entry which is preliminary data.</text>
</comment>
<protein>
    <recommendedName>
        <fullName evidence="2">Cyanovirin-N domain-containing protein</fullName>
    </recommendedName>
</protein>
<evidence type="ECO:0000256" key="1">
    <source>
        <dbReference type="SAM" id="SignalP"/>
    </source>
</evidence>
<evidence type="ECO:0000313" key="4">
    <source>
        <dbReference type="Proteomes" id="UP001286456"/>
    </source>
</evidence>
<feature type="domain" description="Cyanovirin-N" evidence="2">
    <location>
        <begin position="43"/>
        <end position="150"/>
    </location>
</feature>
<feature type="signal peptide" evidence="1">
    <location>
        <begin position="1"/>
        <end position="25"/>
    </location>
</feature>
<sequence length="168" mass="18324">MLKPNFASIISALTVSIVLLVHAAAGVFLDSCQICFDNSGWRIQQLRGDHRSVFAARCNDVKGGIWHQELDLNNCLTNNMIGELFPKEKGDFTIGDVHTQGCALCHVDVSYDKNATLLCVCGIRHDGSQAQGKFVRYNLDDVLSADDGILGCFQGKYVGKLTDGCPED</sequence>
<dbReference type="Gene3D" id="2.30.60.10">
    <property type="entry name" value="Cyanovirin-N"/>
    <property type="match status" value="1"/>
</dbReference>
<reference evidence="3" key="2">
    <citation type="submission" date="2023-06" db="EMBL/GenBank/DDBJ databases">
        <authorList>
            <consortium name="Lawrence Berkeley National Laboratory"/>
            <person name="Haridas S."/>
            <person name="Hensen N."/>
            <person name="Bonometti L."/>
            <person name="Westerberg I."/>
            <person name="Brannstrom I.O."/>
            <person name="Guillou S."/>
            <person name="Cros-Aarteil S."/>
            <person name="Calhoun S."/>
            <person name="Kuo A."/>
            <person name="Mondo S."/>
            <person name="Pangilinan J."/>
            <person name="Riley R."/>
            <person name="Labutti K."/>
            <person name="Andreopoulos B."/>
            <person name="Lipzen A."/>
            <person name="Chen C."/>
            <person name="Yanf M."/>
            <person name="Daum C."/>
            <person name="Ng V."/>
            <person name="Clum A."/>
            <person name="Steindorff A."/>
            <person name="Ohm R."/>
            <person name="Martin F."/>
            <person name="Silar P."/>
            <person name="Natvig D."/>
            <person name="Lalanne C."/>
            <person name="Gautier V."/>
            <person name="Ament-Velasquez S.L."/>
            <person name="Kruys A."/>
            <person name="Hutchinson M.I."/>
            <person name="Powell A.J."/>
            <person name="Barry K."/>
            <person name="Miller A.N."/>
            <person name="Grigoriev I.V."/>
            <person name="Debuchy R."/>
            <person name="Gladieux P."/>
            <person name="Thoren M.H."/>
            <person name="Johannesson H."/>
        </authorList>
    </citation>
    <scope>NUCLEOTIDE SEQUENCE</scope>
    <source>
        <strain evidence="3">SMH4131-1</strain>
    </source>
</reference>
<dbReference type="Proteomes" id="UP001286456">
    <property type="component" value="Unassembled WGS sequence"/>
</dbReference>
<dbReference type="EMBL" id="JAUEPO010000001">
    <property type="protein sequence ID" value="KAK3335607.1"/>
    <property type="molecule type" value="Genomic_DNA"/>
</dbReference>
<keyword evidence="1" id="KW-0732">Signal</keyword>
<evidence type="ECO:0000259" key="2">
    <source>
        <dbReference type="Pfam" id="PF08881"/>
    </source>
</evidence>
<dbReference type="InterPro" id="IPR011058">
    <property type="entry name" value="Cyanovirin-N"/>
</dbReference>
<dbReference type="InterPro" id="IPR036673">
    <property type="entry name" value="Cyanovirin-N_sf"/>
</dbReference>
<accession>A0AAE0J323</accession>
<name>A0AAE0J323_9PEZI</name>
<feature type="chain" id="PRO_5042263687" description="Cyanovirin-N domain-containing protein" evidence="1">
    <location>
        <begin position="26"/>
        <end position="168"/>
    </location>
</feature>
<organism evidence="3 4">
    <name type="scientific">Cercophora scortea</name>
    <dbReference type="NCBI Taxonomy" id="314031"/>
    <lineage>
        <taxon>Eukaryota</taxon>
        <taxon>Fungi</taxon>
        <taxon>Dikarya</taxon>
        <taxon>Ascomycota</taxon>
        <taxon>Pezizomycotina</taxon>
        <taxon>Sordariomycetes</taxon>
        <taxon>Sordariomycetidae</taxon>
        <taxon>Sordariales</taxon>
        <taxon>Lasiosphaeriaceae</taxon>
        <taxon>Cercophora</taxon>
    </lineage>
</organism>
<dbReference type="Pfam" id="PF08881">
    <property type="entry name" value="CVNH"/>
    <property type="match status" value="1"/>
</dbReference>
<reference evidence="3" key="1">
    <citation type="journal article" date="2023" name="Mol. Phylogenet. Evol.">
        <title>Genome-scale phylogeny and comparative genomics of the fungal order Sordariales.</title>
        <authorList>
            <person name="Hensen N."/>
            <person name="Bonometti L."/>
            <person name="Westerberg I."/>
            <person name="Brannstrom I.O."/>
            <person name="Guillou S."/>
            <person name="Cros-Aarteil S."/>
            <person name="Calhoun S."/>
            <person name="Haridas S."/>
            <person name="Kuo A."/>
            <person name="Mondo S."/>
            <person name="Pangilinan J."/>
            <person name="Riley R."/>
            <person name="LaButti K."/>
            <person name="Andreopoulos B."/>
            <person name="Lipzen A."/>
            <person name="Chen C."/>
            <person name="Yan M."/>
            <person name="Daum C."/>
            <person name="Ng V."/>
            <person name="Clum A."/>
            <person name="Steindorff A."/>
            <person name="Ohm R.A."/>
            <person name="Martin F."/>
            <person name="Silar P."/>
            <person name="Natvig D.O."/>
            <person name="Lalanne C."/>
            <person name="Gautier V."/>
            <person name="Ament-Velasquez S.L."/>
            <person name="Kruys A."/>
            <person name="Hutchinson M.I."/>
            <person name="Powell A.J."/>
            <person name="Barry K."/>
            <person name="Miller A.N."/>
            <person name="Grigoriev I.V."/>
            <person name="Debuchy R."/>
            <person name="Gladieux P."/>
            <person name="Hiltunen Thoren M."/>
            <person name="Johannesson H."/>
        </authorList>
    </citation>
    <scope>NUCLEOTIDE SEQUENCE</scope>
    <source>
        <strain evidence="3">SMH4131-1</strain>
    </source>
</reference>
<proteinExistence type="predicted"/>